<keyword evidence="2" id="KW-0238">DNA-binding</keyword>
<dbReference type="InterPro" id="IPR050204">
    <property type="entry name" value="AraC_XylS_family_regulators"/>
</dbReference>
<evidence type="ECO:0000256" key="2">
    <source>
        <dbReference type="ARBA" id="ARBA00023125"/>
    </source>
</evidence>
<evidence type="ECO:0000256" key="1">
    <source>
        <dbReference type="ARBA" id="ARBA00023015"/>
    </source>
</evidence>
<dbReference type="SUPFAM" id="SSF46689">
    <property type="entry name" value="Homeodomain-like"/>
    <property type="match status" value="2"/>
</dbReference>
<dbReference type="AlphaFoldDB" id="A0A255EMM1"/>
<protein>
    <submittedName>
        <fullName evidence="5">AraC family transcriptional regulator</fullName>
    </submittedName>
</protein>
<keyword evidence="6" id="KW-1185">Reference proteome</keyword>
<dbReference type="Pfam" id="PF12833">
    <property type="entry name" value="HTH_18"/>
    <property type="match status" value="1"/>
</dbReference>
<accession>A0A255EMM1</accession>
<dbReference type="EMBL" id="NMVJ01000001">
    <property type="protein sequence ID" value="OYN92756.1"/>
    <property type="molecule type" value="Genomic_DNA"/>
</dbReference>
<keyword evidence="1" id="KW-0805">Transcription regulation</keyword>
<sequence length="136" mass="15321">MATAIHAMHDELARPWTLTDLADITHLSPSRLRQLFLTSYGLTPIGWLTHQRVRKMAQLLRETHQAVRDIAKTVGWRNQARAAQQFRKLTGLSPTEYRAKVREAAVVECFWCGQPLPIPASDGDPRVLDGDQSVHG</sequence>
<proteinExistence type="predicted"/>
<evidence type="ECO:0000313" key="6">
    <source>
        <dbReference type="Proteomes" id="UP000216300"/>
    </source>
</evidence>
<dbReference type="PANTHER" id="PTHR46796">
    <property type="entry name" value="HTH-TYPE TRANSCRIPTIONAL ACTIVATOR RHAS-RELATED"/>
    <property type="match status" value="1"/>
</dbReference>
<dbReference type="SMART" id="SM00342">
    <property type="entry name" value="HTH_ARAC"/>
    <property type="match status" value="1"/>
</dbReference>
<gene>
    <name evidence="5" type="ORF">CGZ91_00495</name>
</gene>
<dbReference type="InterPro" id="IPR009057">
    <property type="entry name" value="Homeodomain-like_sf"/>
</dbReference>
<keyword evidence="3" id="KW-0804">Transcription</keyword>
<organism evidence="5 6">
    <name type="scientific">Parenemella sanctibonifatiensis</name>
    <dbReference type="NCBI Taxonomy" id="2016505"/>
    <lineage>
        <taxon>Bacteria</taxon>
        <taxon>Bacillati</taxon>
        <taxon>Actinomycetota</taxon>
        <taxon>Actinomycetes</taxon>
        <taxon>Propionibacteriales</taxon>
        <taxon>Propionibacteriaceae</taxon>
        <taxon>Parenemella</taxon>
    </lineage>
</organism>
<comment type="caution">
    <text evidence="5">The sequence shown here is derived from an EMBL/GenBank/DDBJ whole genome shotgun (WGS) entry which is preliminary data.</text>
</comment>
<evidence type="ECO:0000313" key="5">
    <source>
        <dbReference type="EMBL" id="OYN92756.1"/>
    </source>
</evidence>
<dbReference type="InterPro" id="IPR018060">
    <property type="entry name" value="HTH_AraC"/>
</dbReference>
<dbReference type="Gene3D" id="1.10.10.60">
    <property type="entry name" value="Homeodomain-like"/>
    <property type="match status" value="2"/>
</dbReference>
<dbReference type="OrthoDB" id="186135at2"/>
<name>A0A255EMM1_9ACTN</name>
<dbReference type="PROSITE" id="PS01124">
    <property type="entry name" value="HTH_ARAC_FAMILY_2"/>
    <property type="match status" value="1"/>
</dbReference>
<dbReference type="PANTHER" id="PTHR46796:SF13">
    <property type="entry name" value="HTH-TYPE TRANSCRIPTIONAL ACTIVATOR RHAS"/>
    <property type="match status" value="1"/>
</dbReference>
<dbReference type="Proteomes" id="UP000216300">
    <property type="component" value="Unassembled WGS sequence"/>
</dbReference>
<dbReference type="GO" id="GO:0043565">
    <property type="term" value="F:sequence-specific DNA binding"/>
    <property type="evidence" value="ECO:0007669"/>
    <property type="project" value="InterPro"/>
</dbReference>
<dbReference type="GO" id="GO:0003700">
    <property type="term" value="F:DNA-binding transcription factor activity"/>
    <property type="evidence" value="ECO:0007669"/>
    <property type="project" value="InterPro"/>
</dbReference>
<reference evidence="5 6" key="1">
    <citation type="submission" date="2017-07" db="EMBL/GenBank/DDBJ databases">
        <title>Draft whole genome sequences of clinical Proprionibacteriaceae strains.</title>
        <authorList>
            <person name="Bernier A.-M."/>
            <person name="Bernard K."/>
            <person name="Domingo M.-C."/>
        </authorList>
    </citation>
    <scope>NUCLEOTIDE SEQUENCE [LARGE SCALE GENOMIC DNA]</scope>
    <source>
        <strain evidence="5 6">NML 150081</strain>
    </source>
</reference>
<evidence type="ECO:0000259" key="4">
    <source>
        <dbReference type="PROSITE" id="PS01124"/>
    </source>
</evidence>
<evidence type="ECO:0000256" key="3">
    <source>
        <dbReference type="ARBA" id="ARBA00023163"/>
    </source>
</evidence>
<feature type="domain" description="HTH araC/xylS-type" evidence="4">
    <location>
        <begin position="2"/>
        <end position="100"/>
    </location>
</feature>